<dbReference type="Gene3D" id="1.10.10.10">
    <property type="entry name" value="Winged helix-like DNA-binding domain superfamily/Winged helix DNA-binding domain"/>
    <property type="match status" value="1"/>
</dbReference>
<protein>
    <submittedName>
        <fullName evidence="2">Uncharacterized protein</fullName>
    </submittedName>
</protein>
<evidence type="ECO:0000256" key="1">
    <source>
        <dbReference type="SAM" id="MobiDB-lite"/>
    </source>
</evidence>
<gene>
    <name evidence="2" type="ORF">H257_11188</name>
</gene>
<dbReference type="RefSeq" id="XP_009836360.1">
    <property type="nucleotide sequence ID" value="XM_009838058.1"/>
</dbReference>
<dbReference type="GeneID" id="20813184"/>
<dbReference type="VEuPathDB" id="FungiDB:H257_11188"/>
<proteinExistence type="predicted"/>
<feature type="compositionally biased region" description="Basic and acidic residues" evidence="1">
    <location>
        <begin position="157"/>
        <end position="170"/>
    </location>
</feature>
<name>W4G5D9_APHAT</name>
<dbReference type="EMBL" id="KI913145">
    <property type="protein sequence ID" value="ETV74254.1"/>
    <property type="molecule type" value="Genomic_DNA"/>
</dbReference>
<dbReference type="InterPro" id="IPR036388">
    <property type="entry name" value="WH-like_DNA-bd_sf"/>
</dbReference>
<evidence type="ECO:0000313" key="2">
    <source>
        <dbReference type="EMBL" id="ETV74254.1"/>
    </source>
</evidence>
<feature type="region of interest" description="Disordered" evidence="1">
    <location>
        <begin position="151"/>
        <end position="170"/>
    </location>
</feature>
<sequence length="170" mass="19123">MVATYEQIHEAIRRVEAGESKVAVVRSYPVTKTTLFHYIKMMKTTGTVERQKRGPKQLLPPGIDEDFVEWIAAMQRQLKSPLAKMFSPYRRGTPARKESVCQRTTSGSRWQACMPLPPFLTSAKKLPLQTDTSARAGPAIQVEAEMAGQLTQDCIDEDFRTSRTSDTSRS</sequence>
<dbReference type="AlphaFoldDB" id="W4G5D9"/>
<organism evidence="2">
    <name type="scientific">Aphanomyces astaci</name>
    <name type="common">Crayfish plague agent</name>
    <dbReference type="NCBI Taxonomy" id="112090"/>
    <lineage>
        <taxon>Eukaryota</taxon>
        <taxon>Sar</taxon>
        <taxon>Stramenopiles</taxon>
        <taxon>Oomycota</taxon>
        <taxon>Saprolegniomycetes</taxon>
        <taxon>Saprolegniales</taxon>
        <taxon>Verrucalvaceae</taxon>
        <taxon>Aphanomyces</taxon>
    </lineage>
</organism>
<reference evidence="2" key="1">
    <citation type="submission" date="2013-12" db="EMBL/GenBank/DDBJ databases">
        <title>The Genome Sequence of Aphanomyces astaci APO3.</title>
        <authorList>
            <consortium name="The Broad Institute Genomics Platform"/>
            <person name="Russ C."/>
            <person name="Tyler B."/>
            <person name="van West P."/>
            <person name="Dieguez-Uribeondo J."/>
            <person name="Young S.K."/>
            <person name="Zeng Q."/>
            <person name="Gargeya S."/>
            <person name="Fitzgerald M."/>
            <person name="Abouelleil A."/>
            <person name="Alvarado L."/>
            <person name="Chapman S.B."/>
            <person name="Gainer-Dewar J."/>
            <person name="Goldberg J."/>
            <person name="Griggs A."/>
            <person name="Gujja S."/>
            <person name="Hansen M."/>
            <person name="Howarth C."/>
            <person name="Imamovic A."/>
            <person name="Ireland A."/>
            <person name="Larimer J."/>
            <person name="McCowan C."/>
            <person name="Murphy C."/>
            <person name="Pearson M."/>
            <person name="Poon T.W."/>
            <person name="Priest M."/>
            <person name="Roberts A."/>
            <person name="Saif S."/>
            <person name="Shea T."/>
            <person name="Sykes S."/>
            <person name="Wortman J."/>
            <person name="Nusbaum C."/>
            <person name="Birren B."/>
        </authorList>
    </citation>
    <scope>NUCLEOTIDE SEQUENCE [LARGE SCALE GENOMIC DNA]</scope>
    <source>
        <strain evidence="2">APO3</strain>
    </source>
</reference>
<accession>W4G5D9</accession>